<sequence>MASSLNVRYLETSHNIKVSFRSVSLCLPNKHYHNLRPPAHAERGRHLLHDHDHKRRPLHLCAPRGAPGQHGAAPRGRGVDDVRLEDLDGAKLRVHGRLRSTLTRLGTSSAGRTGSWTRSAARWSSCWTPTGWTATAFKCSVQSYRSWTQDVFDEEYKIG</sequence>
<protein>
    <submittedName>
        <fullName evidence="1">Uncharacterized protein</fullName>
    </submittedName>
</protein>
<evidence type="ECO:0000313" key="1">
    <source>
        <dbReference type="EMBL" id="OBZ76222.1"/>
    </source>
</evidence>
<proteinExistence type="predicted"/>
<accession>A0A1C7MHD5</accession>
<organism evidence="1 2">
    <name type="scientific">Grifola frondosa</name>
    <name type="common">Maitake</name>
    <name type="synonym">Polyporus frondosus</name>
    <dbReference type="NCBI Taxonomy" id="5627"/>
    <lineage>
        <taxon>Eukaryota</taxon>
        <taxon>Fungi</taxon>
        <taxon>Dikarya</taxon>
        <taxon>Basidiomycota</taxon>
        <taxon>Agaricomycotina</taxon>
        <taxon>Agaricomycetes</taxon>
        <taxon>Polyporales</taxon>
        <taxon>Grifolaceae</taxon>
        <taxon>Grifola</taxon>
    </lineage>
</organism>
<dbReference type="EMBL" id="LUGG01000003">
    <property type="protein sequence ID" value="OBZ76222.1"/>
    <property type="molecule type" value="Genomic_DNA"/>
</dbReference>
<dbReference type="Proteomes" id="UP000092993">
    <property type="component" value="Unassembled WGS sequence"/>
</dbReference>
<name>A0A1C7MHD5_GRIFR</name>
<evidence type="ECO:0000313" key="2">
    <source>
        <dbReference type="Proteomes" id="UP000092993"/>
    </source>
</evidence>
<reference evidence="1 2" key="1">
    <citation type="submission" date="2016-03" db="EMBL/GenBank/DDBJ databases">
        <title>Whole genome sequencing of Grifola frondosa 9006-11.</title>
        <authorList>
            <person name="Min B."/>
            <person name="Park H."/>
            <person name="Kim J.-G."/>
            <person name="Cho H."/>
            <person name="Oh Y.-L."/>
            <person name="Kong W.-S."/>
            <person name="Choi I.-G."/>
        </authorList>
    </citation>
    <scope>NUCLEOTIDE SEQUENCE [LARGE SCALE GENOMIC DNA]</scope>
    <source>
        <strain evidence="1 2">9006-11</strain>
    </source>
</reference>
<keyword evidence="2" id="KW-1185">Reference proteome</keyword>
<dbReference type="AlphaFoldDB" id="A0A1C7MHD5"/>
<comment type="caution">
    <text evidence="1">The sequence shown here is derived from an EMBL/GenBank/DDBJ whole genome shotgun (WGS) entry which is preliminary data.</text>
</comment>
<gene>
    <name evidence="1" type="ORF">A0H81_03008</name>
</gene>